<dbReference type="KEGG" id="bcv:Bcav_1789"/>
<dbReference type="STRING" id="471853.Bcav_1789"/>
<dbReference type="Gene3D" id="3.40.630.30">
    <property type="match status" value="1"/>
</dbReference>
<dbReference type="Pfam" id="PF13302">
    <property type="entry name" value="Acetyltransf_3"/>
    <property type="match status" value="1"/>
</dbReference>
<reference evidence="2 3" key="1">
    <citation type="journal article" date="2009" name="Stand. Genomic Sci.">
        <title>Complete genome sequence of Beutenbergia cavernae type strain (HKI 0122).</title>
        <authorList>
            <person name="Land M."/>
            <person name="Pukall R."/>
            <person name="Abt B."/>
            <person name="Goker M."/>
            <person name="Rohde M."/>
            <person name="Glavina Del Rio T."/>
            <person name="Tice H."/>
            <person name="Copeland A."/>
            <person name="Cheng J.F."/>
            <person name="Lucas S."/>
            <person name="Chen F."/>
            <person name="Nolan M."/>
            <person name="Bruce D."/>
            <person name="Goodwin L."/>
            <person name="Pitluck S."/>
            <person name="Ivanova N."/>
            <person name="Mavromatis K."/>
            <person name="Ovchinnikova G."/>
            <person name="Pati A."/>
            <person name="Chen A."/>
            <person name="Palaniappan K."/>
            <person name="Hauser L."/>
            <person name="Chang Y.J."/>
            <person name="Jefferies C.C."/>
            <person name="Saunders E."/>
            <person name="Brettin T."/>
            <person name="Detter J.C."/>
            <person name="Han C."/>
            <person name="Chain P."/>
            <person name="Bristow J."/>
            <person name="Eisen J.A."/>
            <person name="Markowitz V."/>
            <person name="Hugenholtz P."/>
            <person name="Kyrpides N.C."/>
            <person name="Klenk H.P."/>
            <person name="Lapidus A."/>
        </authorList>
    </citation>
    <scope>NUCLEOTIDE SEQUENCE [LARGE SCALE GENOMIC DNA]</scope>
    <source>
        <strain evidence="3">ATCC BAA-8 / DSM 12333 / NBRC 16432</strain>
    </source>
</reference>
<dbReference type="InterPro" id="IPR016181">
    <property type="entry name" value="Acyl_CoA_acyltransferase"/>
</dbReference>
<dbReference type="RefSeq" id="WP_015882285.1">
    <property type="nucleotide sequence ID" value="NC_012669.1"/>
</dbReference>
<feature type="domain" description="N-acetyltransferase" evidence="1">
    <location>
        <begin position="14"/>
        <end position="169"/>
    </location>
</feature>
<dbReference type="HOGENOM" id="CLU_013985_3_1_11"/>
<evidence type="ECO:0000313" key="2">
    <source>
        <dbReference type="EMBL" id="ACQ80045.1"/>
    </source>
</evidence>
<dbReference type="InterPro" id="IPR000182">
    <property type="entry name" value="GNAT_dom"/>
</dbReference>
<organism evidence="2 3">
    <name type="scientific">Beutenbergia cavernae (strain ATCC BAA-8 / DSM 12333 / CCUG 43141 / JCM 11478 / NBRC 16432 / NCIMB 13614 / HKI 0122)</name>
    <dbReference type="NCBI Taxonomy" id="471853"/>
    <lineage>
        <taxon>Bacteria</taxon>
        <taxon>Bacillati</taxon>
        <taxon>Actinomycetota</taxon>
        <taxon>Actinomycetes</taxon>
        <taxon>Micrococcales</taxon>
        <taxon>Beutenbergiaceae</taxon>
        <taxon>Beutenbergia</taxon>
    </lineage>
</organism>
<dbReference type="OrthoDB" id="3533156at2"/>
<dbReference type="PANTHER" id="PTHR43792:SF1">
    <property type="entry name" value="N-ACETYLTRANSFERASE DOMAIN-CONTAINING PROTEIN"/>
    <property type="match status" value="1"/>
</dbReference>
<dbReference type="InterPro" id="IPR051531">
    <property type="entry name" value="N-acetyltransferase"/>
</dbReference>
<dbReference type="eggNOG" id="COG1670">
    <property type="taxonomic scope" value="Bacteria"/>
</dbReference>
<gene>
    <name evidence="2" type="ordered locus">Bcav_1789</name>
</gene>
<dbReference type="AlphaFoldDB" id="C5C4R7"/>
<dbReference type="SUPFAM" id="SSF55729">
    <property type="entry name" value="Acyl-CoA N-acyltransferases (Nat)"/>
    <property type="match status" value="1"/>
</dbReference>
<dbReference type="EMBL" id="CP001618">
    <property type="protein sequence ID" value="ACQ80045.1"/>
    <property type="molecule type" value="Genomic_DNA"/>
</dbReference>
<accession>C5C4R7</accession>
<proteinExistence type="predicted"/>
<sequence>MTDVDPDVVTTSRLVVRPPREADRERFVEFFGAEDFMVFYPRVLTEAEANDRFDHMLDVCRTIPFGKQPVVERSSGRVVGYTGVDYIDIEGTTWLEWGWRLIPECRGRGYATEAGRALLAKANQVHDGELLAMIDPANLPSQNVCRKLGFRFWKQAPVDGATHNLYTLRVGGAAPSGGPADVLARPDDEGP</sequence>
<dbReference type="PROSITE" id="PS51186">
    <property type="entry name" value="GNAT"/>
    <property type="match status" value="1"/>
</dbReference>
<keyword evidence="2" id="KW-0808">Transferase</keyword>
<keyword evidence="3" id="KW-1185">Reference proteome</keyword>
<protein>
    <submittedName>
        <fullName evidence="2">GCN5-related protein N-acetyltransferase</fullName>
    </submittedName>
</protein>
<name>C5C4R7_BEUC1</name>
<evidence type="ECO:0000313" key="3">
    <source>
        <dbReference type="Proteomes" id="UP000007962"/>
    </source>
</evidence>
<dbReference type="Proteomes" id="UP000007962">
    <property type="component" value="Chromosome"/>
</dbReference>
<dbReference type="GO" id="GO:0016747">
    <property type="term" value="F:acyltransferase activity, transferring groups other than amino-acyl groups"/>
    <property type="evidence" value="ECO:0007669"/>
    <property type="project" value="InterPro"/>
</dbReference>
<dbReference type="PANTHER" id="PTHR43792">
    <property type="entry name" value="GNAT FAMILY, PUTATIVE (AFU_ORTHOLOGUE AFUA_3G00765)-RELATED-RELATED"/>
    <property type="match status" value="1"/>
</dbReference>
<evidence type="ECO:0000259" key="1">
    <source>
        <dbReference type="PROSITE" id="PS51186"/>
    </source>
</evidence>